<feature type="active site" description="Proton acceptor" evidence="8">
    <location>
        <position position="58"/>
    </location>
</feature>
<dbReference type="HAMAP" id="MF_00131">
    <property type="entry name" value="Trp_synth_alpha"/>
    <property type="match status" value="1"/>
</dbReference>
<name>A0AA41R4D7_9BACT</name>
<evidence type="ECO:0000256" key="1">
    <source>
        <dbReference type="ARBA" id="ARBA00004733"/>
    </source>
</evidence>
<reference evidence="10" key="1">
    <citation type="submission" date="2022-04" db="EMBL/GenBank/DDBJ databases">
        <title>Desulfatitalea alkaliphila sp. nov., a novel anaerobic sulfate-reducing bacterium isolated from terrestrial mud volcano, Taman Peninsula, Russia.</title>
        <authorList>
            <person name="Khomyakova M.A."/>
            <person name="Merkel A.Y."/>
            <person name="Slobodkin A.I."/>
        </authorList>
    </citation>
    <scope>NUCLEOTIDE SEQUENCE</scope>
    <source>
        <strain evidence="10">M08but</strain>
    </source>
</reference>
<dbReference type="PROSITE" id="PS00167">
    <property type="entry name" value="TRP_SYNTHASE_ALPHA"/>
    <property type="match status" value="1"/>
</dbReference>
<dbReference type="GO" id="GO:0004834">
    <property type="term" value="F:tryptophan synthase activity"/>
    <property type="evidence" value="ECO:0007669"/>
    <property type="project" value="UniProtKB-UniRule"/>
</dbReference>
<dbReference type="EMBL" id="JALJRB010000001">
    <property type="protein sequence ID" value="MCJ8499088.1"/>
    <property type="molecule type" value="Genomic_DNA"/>
</dbReference>
<comment type="caution">
    <text evidence="10">The sequence shown here is derived from an EMBL/GenBank/DDBJ whole genome shotgun (WGS) entry which is preliminary data.</text>
</comment>
<dbReference type="AlphaFoldDB" id="A0AA41R4D7"/>
<evidence type="ECO:0000313" key="10">
    <source>
        <dbReference type="EMBL" id="MCJ8499088.1"/>
    </source>
</evidence>
<feature type="active site" description="Proton acceptor" evidence="8">
    <location>
        <position position="47"/>
    </location>
</feature>
<comment type="catalytic activity">
    <reaction evidence="7 8">
        <text>(1S,2R)-1-C-(indol-3-yl)glycerol 3-phosphate + L-serine = D-glyceraldehyde 3-phosphate + L-tryptophan + H2O</text>
        <dbReference type="Rhea" id="RHEA:10532"/>
        <dbReference type="ChEBI" id="CHEBI:15377"/>
        <dbReference type="ChEBI" id="CHEBI:33384"/>
        <dbReference type="ChEBI" id="CHEBI:57912"/>
        <dbReference type="ChEBI" id="CHEBI:58866"/>
        <dbReference type="ChEBI" id="CHEBI:59776"/>
        <dbReference type="EC" id="4.2.1.20"/>
    </reaction>
</comment>
<dbReference type="Pfam" id="PF00290">
    <property type="entry name" value="Trp_syntA"/>
    <property type="match status" value="1"/>
</dbReference>
<organism evidence="10 11">
    <name type="scientific">Desulfatitalea alkaliphila</name>
    <dbReference type="NCBI Taxonomy" id="2929485"/>
    <lineage>
        <taxon>Bacteria</taxon>
        <taxon>Pseudomonadati</taxon>
        <taxon>Thermodesulfobacteriota</taxon>
        <taxon>Desulfobacteria</taxon>
        <taxon>Desulfobacterales</taxon>
        <taxon>Desulfosarcinaceae</taxon>
        <taxon>Desulfatitalea</taxon>
    </lineage>
</organism>
<dbReference type="InterPro" id="IPR002028">
    <property type="entry name" value="Trp_synthase_suA"/>
</dbReference>
<evidence type="ECO:0000256" key="9">
    <source>
        <dbReference type="RuleBase" id="RU003662"/>
    </source>
</evidence>
<evidence type="ECO:0000256" key="7">
    <source>
        <dbReference type="ARBA" id="ARBA00049047"/>
    </source>
</evidence>
<comment type="similarity">
    <text evidence="8 9">Belongs to the TrpA family.</text>
</comment>
<keyword evidence="5 8" id="KW-0057">Aromatic amino acid biosynthesis</keyword>
<dbReference type="RefSeq" id="WP_246902170.1">
    <property type="nucleotide sequence ID" value="NZ_JALJRB010000001.1"/>
</dbReference>
<evidence type="ECO:0000256" key="6">
    <source>
        <dbReference type="ARBA" id="ARBA00023239"/>
    </source>
</evidence>
<comment type="subunit">
    <text evidence="2 8">Tetramer of two alpha and two beta chains.</text>
</comment>
<dbReference type="CDD" id="cd04724">
    <property type="entry name" value="Tryptophan_synthase_alpha"/>
    <property type="match status" value="1"/>
</dbReference>
<dbReference type="PANTHER" id="PTHR43406:SF1">
    <property type="entry name" value="TRYPTOPHAN SYNTHASE ALPHA CHAIN, CHLOROPLASTIC"/>
    <property type="match status" value="1"/>
</dbReference>
<protein>
    <recommendedName>
        <fullName evidence="8">Tryptophan synthase alpha chain</fullName>
        <ecNumber evidence="8">4.2.1.20</ecNumber>
    </recommendedName>
</protein>
<dbReference type="Gene3D" id="3.20.20.70">
    <property type="entry name" value="Aldolase class I"/>
    <property type="match status" value="1"/>
</dbReference>
<comment type="function">
    <text evidence="8">The alpha subunit is responsible for the aldol cleavage of indoleglycerol phosphate to indole and glyceraldehyde 3-phosphate.</text>
</comment>
<dbReference type="Proteomes" id="UP001165427">
    <property type="component" value="Unassembled WGS sequence"/>
</dbReference>
<evidence type="ECO:0000256" key="2">
    <source>
        <dbReference type="ARBA" id="ARBA00011270"/>
    </source>
</evidence>
<dbReference type="EC" id="4.2.1.20" evidence="8"/>
<evidence type="ECO:0000256" key="8">
    <source>
        <dbReference type="HAMAP-Rule" id="MF_00131"/>
    </source>
</evidence>
<accession>A0AA41R4D7</accession>
<keyword evidence="6 8" id="KW-0456">Lyase</keyword>
<dbReference type="NCBIfam" id="TIGR00262">
    <property type="entry name" value="trpA"/>
    <property type="match status" value="1"/>
</dbReference>
<sequence length="253" mass="28101">MLEAYIREQRKNKKILLMTHIVIGYPSLETSFEMVKAMVAAGVELMELQIPFSEPIADGPVILKANQEALARGVTVQACLDLAEEAARTFDIPFLLMTYYNILFKYGVERFVQTMAQRQLRGAIVPDLPHEEGQDYLQAMNAHALDPIFIYAPTTDAARMAQINAHARGFVYCVARKGVTGQQTDFTATLEDYLARCRRATQLPLALGFGVKDKADIDFLTGKVDIAVIGTQTLRIVETQGPSAVQSFIAQLR</sequence>
<dbReference type="InterPro" id="IPR011060">
    <property type="entry name" value="RibuloseP-bd_barrel"/>
</dbReference>
<comment type="pathway">
    <text evidence="1 8">Amino-acid biosynthesis; L-tryptophan biosynthesis; L-tryptophan from chorismate: step 5/5.</text>
</comment>
<keyword evidence="11" id="KW-1185">Reference proteome</keyword>
<evidence type="ECO:0000256" key="4">
    <source>
        <dbReference type="ARBA" id="ARBA00022822"/>
    </source>
</evidence>
<dbReference type="SUPFAM" id="SSF51366">
    <property type="entry name" value="Ribulose-phoshate binding barrel"/>
    <property type="match status" value="1"/>
</dbReference>
<dbReference type="InterPro" id="IPR013785">
    <property type="entry name" value="Aldolase_TIM"/>
</dbReference>
<keyword evidence="4 8" id="KW-0822">Tryptophan biosynthesis</keyword>
<dbReference type="PANTHER" id="PTHR43406">
    <property type="entry name" value="TRYPTOPHAN SYNTHASE, ALPHA CHAIN"/>
    <property type="match status" value="1"/>
</dbReference>
<proteinExistence type="inferred from homology"/>
<dbReference type="InterPro" id="IPR018204">
    <property type="entry name" value="Trp_synthase_alpha_AS"/>
</dbReference>
<dbReference type="GO" id="GO:0005829">
    <property type="term" value="C:cytosol"/>
    <property type="evidence" value="ECO:0007669"/>
    <property type="project" value="TreeGrafter"/>
</dbReference>
<evidence type="ECO:0000256" key="5">
    <source>
        <dbReference type="ARBA" id="ARBA00023141"/>
    </source>
</evidence>
<evidence type="ECO:0000313" key="11">
    <source>
        <dbReference type="Proteomes" id="UP001165427"/>
    </source>
</evidence>
<keyword evidence="3 8" id="KW-0028">Amino-acid biosynthesis</keyword>
<gene>
    <name evidence="8 10" type="primary">trpA</name>
    <name evidence="10" type="ORF">MRX98_00765</name>
</gene>
<evidence type="ECO:0000256" key="3">
    <source>
        <dbReference type="ARBA" id="ARBA00022605"/>
    </source>
</evidence>